<organism evidence="1 2">
    <name type="scientific">Naganishia cerealis</name>
    <dbReference type="NCBI Taxonomy" id="610337"/>
    <lineage>
        <taxon>Eukaryota</taxon>
        <taxon>Fungi</taxon>
        <taxon>Dikarya</taxon>
        <taxon>Basidiomycota</taxon>
        <taxon>Agaricomycotina</taxon>
        <taxon>Tremellomycetes</taxon>
        <taxon>Filobasidiales</taxon>
        <taxon>Filobasidiaceae</taxon>
        <taxon>Naganishia</taxon>
    </lineage>
</organism>
<gene>
    <name evidence="1" type="ORF">QFC19_001336</name>
</gene>
<dbReference type="EMBL" id="JASBWR010000009">
    <property type="protein sequence ID" value="KAJ9111137.1"/>
    <property type="molecule type" value="Genomic_DNA"/>
</dbReference>
<proteinExistence type="predicted"/>
<dbReference type="Proteomes" id="UP001241377">
    <property type="component" value="Unassembled WGS sequence"/>
</dbReference>
<evidence type="ECO:0000313" key="2">
    <source>
        <dbReference type="Proteomes" id="UP001241377"/>
    </source>
</evidence>
<sequence length="244" mass="27527">MVKHNNTLAKCGNFRKNWQVRIELAGDGSSTKRAGLLRQGEGDVMKLNKLTEGCKERVKTWFDQPGRKHRRRVARQTKALTLGVRPLQLLRPAVRAPTIRYNTKVRLGRGFTLSEIKQAGIPRKEAKGLGIVVDHRRKARSEESEKVNVARLQEYRSRLIVFPKKAGKAKKGDSSAEELSASTTRQQIALPASYTAEEPRAITAEEKEFNAFMTLRKARADQRNAGQRKKRADAKAAEEEAKKK</sequence>
<reference evidence="1" key="1">
    <citation type="submission" date="2023-04" db="EMBL/GenBank/DDBJ databases">
        <title>Draft Genome sequencing of Naganishia species isolated from polar environments using Oxford Nanopore Technology.</title>
        <authorList>
            <person name="Leo P."/>
            <person name="Venkateswaran K."/>
        </authorList>
    </citation>
    <scope>NUCLEOTIDE SEQUENCE</scope>
    <source>
        <strain evidence="1">MNA-CCFEE 5261</strain>
    </source>
</reference>
<keyword evidence="2" id="KW-1185">Reference proteome</keyword>
<accession>A0ACC2WKR5</accession>
<protein>
    <submittedName>
        <fullName evidence="1">Uncharacterized protein</fullName>
    </submittedName>
</protein>
<name>A0ACC2WKR5_9TREE</name>
<comment type="caution">
    <text evidence="1">The sequence shown here is derived from an EMBL/GenBank/DDBJ whole genome shotgun (WGS) entry which is preliminary data.</text>
</comment>
<evidence type="ECO:0000313" key="1">
    <source>
        <dbReference type="EMBL" id="KAJ9111137.1"/>
    </source>
</evidence>